<feature type="transmembrane region" description="Helical" evidence="1">
    <location>
        <begin position="138"/>
        <end position="158"/>
    </location>
</feature>
<comment type="caution">
    <text evidence="2">The sequence shown here is derived from an EMBL/GenBank/DDBJ whole genome shotgun (WGS) entry which is preliminary data.</text>
</comment>
<organism evidence="2 3">
    <name type="scientific">Quadrisphaera setariae</name>
    <dbReference type="NCBI Taxonomy" id="2593304"/>
    <lineage>
        <taxon>Bacteria</taxon>
        <taxon>Bacillati</taxon>
        <taxon>Actinomycetota</taxon>
        <taxon>Actinomycetes</taxon>
        <taxon>Kineosporiales</taxon>
        <taxon>Kineosporiaceae</taxon>
        <taxon>Quadrisphaera</taxon>
    </lineage>
</organism>
<gene>
    <name evidence="2" type="ORF">FMM08_19155</name>
</gene>
<accession>A0A5C8Z391</accession>
<dbReference type="Proteomes" id="UP000321234">
    <property type="component" value="Unassembled WGS sequence"/>
</dbReference>
<evidence type="ECO:0000313" key="2">
    <source>
        <dbReference type="EMBL" id="TXR52562.1"/>
    </source>
</evidence>
<keyword evidence="1" id="KW-0472">Membrane</keyword>
<name>A0A5C8Z391_9ACTN</name>
<feature type="transmembrane region" description="Helical" evidence="1">
    <location>
        <begin position="115"/>
        <end position="132"/>
    </location>
</feature>
<sequence length="165" mass="17848">MNATTRSRTTGLAATFEDERYAWARRRAVRRRAVSVEAALVGFLVGVPLVSTMSALSGLVPVVLWVAACLAFIPVHSVVNLGVRGVFDRREATLDEVQRSMRDTAAAAVTRYRDVLGLLAFVAAALVTWRGGGMGSGLAVGFALWFTSGLLSTWYLAWTLPDEED</sequence>
<dbReference type="RefSeq" id="WP_147927992.1">
    <property type="nucleotide sequence ID" value="NZ_VKAC01000013.1"/>
</dbReference>
<proteinExistence type="predicted"/>
<dbReference type="AlphaFoldDB" id="A0A5C8Z391"/>
<dbReference type="EMBL" id="VKAC01000013">
    <property type="protein sequence ID" value="TXR52562.1"/>
    <property type="molecule type" value="Genomic_DNA"/>
</dbReference>
<dbReference type="OrthoDB" id="5191783at2"/>
<reference evidence="2 3" key="1">
    <citation type="submission" date="2019-07" db="EMBL/GenBank/DDBJ databases">
        <title>Quadrisphaera sp. strain DD2A genome sequencing and assembly.</title>
        <authorList>
            <person name="Kim I."/>
        </authorList>
    </citation>
    <scope>NUCLEOTIDE SEQUENCE [LARGE SCALE GENOMIC DNA]</scope>
    <source>
        <strain evidence="2 3">DD2A</strain>
    </source>
</reference>
<keyword evidence="1" id="KW-1133">Transmembrane helix</keyword>
<evidence type="ECO:0000256" key="1">
    <source>
        <dbReference type="SAM" id="Phobius"/>
    </source>
</evidence>
<keyword evidence="1" id="KW-0812">Transmembrane</keyword>
<feature type="transmembrane region" description="Helical" evidence="1">
    <location>
        <begin position="34"/>
        <end position="56"/>
    </location>
</feature>
<feature type="transmembrane region" description="Helical" evidence="1">
    <location>
        <begin position="62"/>
        <end position="83"/>
    </location>
</feature>
<protein>
    <submittedName>
        <fullName evidence="2">Uncharacterized protein</fullName>
    </submittedName>
</protein>
<keyword evidence="3" id="KW-1185">Reference proteome</keyword>
<evidence type="ECO:0000313" key="3">
    <source>
        <dbReference type="Proteomes" id="UP000321234"/>
    </source>
</evidence>